<protein>
    <submittedName>
        <fullName evidence="1">Integrase, catalytic region, zinc finger, CCHC-type containing protein</fullName>
    </submittedName>
</protein>
<dbReference type="Gene3D" id="4.10.60.10">
    <property type="entry name" value="Zinc finger, CCHC-type"/>
    <property type="match status" value="1"/>
</dbReference>
<evidence type="ECO:0000313" key="2">
    <source>
        <dbReference type="Proteomes" id="UP001151760"/>
    </source>
</evidence>
<dbReference type="EMBL" id="BQNB010019444">
    <property type="protein sequence ID" value="GJT85371.1"/>
    <property type="molecule type" value="Genomic_DNA"/>
</dbReference>
<dbReference type="InterPro" id="IPR036875">
    <property type="entry name" value="Znf_CCHC_sf"/>
</dbReference>
<gene>
    <name evidence="1" type="ORF">Tco_1067088</name>
</gene>
<accession>A0ABQ5HBX1</accession>
<reference evidence="1" key="2">
    <citation type="submission" date="2022-01" db="EMBL/GenBank/DDBJ databases">
        <authorList>
            <person name="Yamashiro T."/>
            <person name="Shiraishi A."/>
            <person name="Satake H."/>
            <person name="Nakayama K."/>
        </authorList>
    </citation>
    <scope>NUCLEOTIDE SEQUENCE</scope>
</reference>
<dbReference type="SUPFAM" id="SSF57756">
    <property type="entry name" value="Retrovirus zinc finger-like domains"/>
    <property type="match status" value="1"/>
</dbReference>
<reference evidence="1" key="1">
    <citation type="journal article" date="2022" name="Int. J. Mol. Sci.">
        <title>Draft Genome of Tanacetum Coccineum: Genomic Comparison of Closely Related Tanacetum-Family Plants.</title>
        <authorList>
            <person name="Yamashiro T."/>
            <person name="Shiraishi A."/>
            <person name="Nakayama K."/>
            <person name="Satake H."/>
        </authorList>
    </citation>
    <scope>NUCLEOTIDE SEQUENCE</scope>
</reference>
<name>A0ABQ5HBX1_9ASTR</name>
<keyword evidence="2" id="KW-1185">Reference proteome</keyword>
<organism evidence="1 2">
    <name type="scientific">Tanacetum coccineum</name>
    <dbReference type="NCBI Taxonomy" id="301880"/>
    <lineage>
        <taxon>Eukaryota</taxon>
        <taxon>Viridiplantae</taxon>
        <taxon>Streptophyta</taxon>
        <taxon>Embryophyta</taxon>
        <taxon>Tracheophyta</taxon>
        <taxon>Spermatophyta</taxon>
        <taxon>Magnoliopsida</taxon>
        <taxon>eudicotyledons</taxon>
        <taxon>Gunneridae</taxon>
        <taxon>Pentapetalae</taxon>
        <taxon>asterids</taxon>
        <taxon>campanulids</taxon>
        <taxon>Asterales</taxon>
        <taxon>Asteraceae</taxon>
        <taxon>Asteroideae</taxon>
        <taxon>Anthemideae</taxon>
        <taxon>Anthemidinae</taxon>
        <taxon>Tanacetum</taxon>
    </lineage>
</organism>
<comment type="caution">
    <text evidence="1">The sequence shown here is derived from an EMBL/GenBank/DDBJ whole genome shotgun (WGS) entry which is preliminary data.</text>
</comment>
<evidence type="ECO:0000313" key="1">
    <source>
        <dbReference type="EMBL" id="GJT85371.1"/>
    </source>
</evidence>
<sequence length="466" mass="53149">MGKSFQKVPQSKERNRKWINKAIDEGQYVFKNYTPHDFQTSRMQTEDVLTTADLKHYEAEIEAMNLILISISNEIYNSVDACTTAKAMEARFNNEFDQFVAEPGEALVSIYNRFAQLMNDLERNGITFPLVTVNTKFLNCLQPEWLKYVTQVRLAKRLTEDTYDDSFDYLQQFEKLVNASRAKNGCPQRESSLVDYDDEYQGDAFQNNYEDPLTSAMMLLACAITQRFSNPTNNHLHTSSNTRNQAIVQADKNDARNTHRTLRTTSSGSATNVQCYNCSEKGHYARNYPKPRVRDSKYFMEQMLLAKHDEAGVTLTDEHNDFFVADVTRMEEIEELSANICLMVRIQPANIDSDAGPSYDSAFLSEVQKPSTGYVNPLFSKDNQEQKYLKQPKIINDTIGDDQIDSNIIFDAPNIDVNSGSVEYDNNAQASYALEKLALNAYKEAEKQQINANKVQQQKQSFNSTA</sequence>
<proteinExistence type="predicted"/>
<dbReference type="Proteomes" id="UP001151760">
    <property type="component" value="Unassembled WGS sequence"/>
</dbReference>